<dbReference type="Proteomes" id="UP000008281">
    <property type="component" value="Unassembled WGS sequence"/>
</dbReference>
<name>E3MDW7_CAERE</name>
<feature type="region of interest" description="Disordered" evidence="1">
    <location>
        <begin position="165"/>
        <end position="295"/>
    </location>
</feature>
<dbReference type="EMBL" id="DS268438">
    <property type="protein sequence ID" value="EFO99551.1"/>
    <property type="molecule type" value="Genomic_DNA"/>
</dbReference>
<feature type="compositionally biased region" description="Pro residues" evidence="1">
    <location>
        <begin position="1"/>
        <end position="11"/>
    </location>
</feature>
<evidence type="ECO:0000256" key="1">
    <source>
        <dbReference type="SAM" id="MobiDB-lite"/>
    </source>
</evidence>
<gene>
    <name evidence="2" type="ORF">CRE_22392</name>
</gene>
<dbReference type="CTD" id="9817275"/>
<dbReference type="AlphaFoldDB" id="E3MDW7"/>
<feature type="compositionally biased region" description="Acidic residues" evidence="1">
    <location>
        <begin position="258"/>
        <end position="267"/>
    </location>
</feature>
<dbReference type="InParanoid" id="E3MDW7"/>
<evidence type="ECO:0000313" key="3">
    <source>
        <dbReference type="Proteomes" id="UP000008281"/>
    </source>
</evidence>
<dbReference type="HOGENOM" id="CLU_944115_0_0_1"/>
<accession>E3MDW7</accession>
<evidence type="ECO:0000313" key="2">
    <source>
        <dbReference type="EMBL" id="EFO99551.1"/>
    </source>
</evidence>
<feature type="compositionally biased region" description="Acidic residues" evidence="1">
    <location>
        <begin position="24"/>
        <end position="33"/>
    </location>
</feature>
<dbReference type="GeneID" id="9817275"/>
<sequence>MSAPIRSPPSSPSSSPRDLRALDSDTDPMEFGESDNSIHHNVTPELGHRENLVTPELPIGDVAAAQVTPSTRPVFSMAGYHSDSNDGAGPSGLPSIYLRRISSRRGRGRFRVVRQPSSSSDSASTGNVESPPKSDEKLSKLSARTSLPLDLEMDIDNLESMIVSTSRPPVTRKRPSDAGGIFDLKVKHSKNDGESSVPSHHASLSIAGVEITGQSGQTPSASGEPSVSATETGRSQITSSGRIFARRRAIVRRREASQEDSNDMESETADKGPSDEQSSDSHCRRDDHGDKSSNK</sequence>
<feature type="region of interest" description="Disordered" evidence="1">
    <location>
        <begin position="1"/>
        <end position="54"/>
    </location>
</feature>
<feature type="compositionally biased region" description="Basic and acidic residues" evidence="1">
    <location>
        <begin position="184"/>
        <end position="193"/>
    </location>
</feature>
<reference evidence="2" key="1">
    <citation type="submission" date="2007-07" db="EMBL/GenBank/DDBJ databases">
        <title>PCAP assembly of the Caenorhabditis remanei genome.</title>
        <authorList>
            <consortium name="The Caenorhabditis remanei Sequencing Consortium"/>
            <person name="Wilson R.K."/>
        </authorList>
    </citation>
    <scope>NUCLEOTIDE SEQUENCE [LARGE SCALE GENOMIC DNA]</scope>
    <source>
        <strain evidence="2">PB4641</strain>
    </source>
</reference>
<keyword evidence="3" id="KW-1185">Reference proteome</keyword>
<dbReference type="KEGG" id="crq:GCK72_025897"/>
<organism evidence="3">
    <name type="scientific">Caenorhabditis remanei</name>
    <name type="common">Caenorhabditis vulgaris</name>
    <dbReference type="NCBI Taxonomy" id="31234"/>
    <lineage>
        <taxon>Eukaryota</taxon>
        <taxon>Metazoa</taxon>
        <taxon>Ecdysozoa</taxon>
        <taxon>Nematoda</taxon>
        <taxon>Chromadorea</taxon>
        <taxon>Rhabditida</taxon>
        <taxon>Rhabditina</taxon>
        <taxon>Rhabditomorpha</taxon>
        <taxon>Rhabditoidea</taxon>
        <taxon>Rhabditidae</taxon>
        <taxon>Peloderinae</taxon>
        <taxon>Caenorhabditis</taxon>
    </lineage>
</organism>
<feature type="region of interest" description="Disordered" evidence="1">
    <location>
        <begin position="74"/>
        <end position="146"/>
    </location>
</feature>
<dbReference type="RefSeq" id="XP_003105633.2">
    <property type="nucleotide sequence ID" value="XM_003105585.2"/>
</dbReference>
<feature type="compositionally biased region" description="Basic residues" evidence="1">
    <location>
        <begin position="101"/>
        <end position="112"/>
    </location>
</feature>
<proteinExistence type="predicted"/>
<feature type="compositionally biased region" description="Basic and acidic residues" evidence="1">
    <location>
        <begin position="268"/>
        <end position="295"/>
    </location>
</feature>
<protein>
    <submittedName>
        <fullName evidence="2">Uncharacterized protein</fullName>
    </submittedName>
</protein>
<feature type="compositionally biased region" description="Polar residues" evidence="1">
    <location>
        <begin position="115"/>
        <end position="128"/>
    </location>
</feature>
<feature type="compositionally biased region" description="Polar residues" evidence="1">
    <location>
        <begin position="212"/>
        <end position="241"/>
    </location>
</feature>